<dbReference type="GO" id="GO:0009279">
    <property type="term" value="C:cell outer membrane"/>
    <property type="evidence" value="ECO:0007669"/>
    <property type="project" value="UniProtKB-SubCell"/>
</dbReference>
<dbReference type="GO" id="GO:0005509">
    <property type="term" value="F:calcium ion binding"/>
    <property type="evidence" value="ECO:0007669"/>
    <property type="project" value="InterPro"/>
</dbReference>
<dbReference type="Pfam" id="PF18990">
    <property type="entry name" value="DUF5723"/>
    <property type="match status" value="1"/>
</dbReference>
<gene>
    <name evidence="8" type="ORF">SAMN06265377_3027</name>
</gene>
<dbReference type="InterPro" id="IPR006665">
    <property type="entry name" value="OmpA-like"/>
</dbReference>
<proteinExistence type="predicted"/>
<feature type="domain" description="OmpA-like" evidence="7">
    <location>
        <begin position="590"/>
        <end position="705"/>
    </location>
</feature>
<evidence type="ECO:0000256" key="5">
    <source>
        <dbReference type="PROSITE-ProRule" id="PRU00473"/>
    </source>
</evidence>
<evidence type="ECO:0000256" key="3">
    <source>
        <dbReference type="ARBA" id="ARBA00023136"/>
    </source>
</evidence>
<protein>
    <submittedName>
        <fullName evidence="8">Thrombospondin type 3 repeat-containing protein</fullName>
    </submittedName>
</protein>
<name>A0A285N0A7_9FLAO</name>
<evidence type="ECO:0000256" key="4">
    <source>
        <dbReference type="ARBA" id="ARBA00023237"/>
    </source>
</evidence>
<evidence type="ECO:0000256" key="2">
    <source>
        <dbReference type="ARBA" id="ARBA00022729"/>
    </source>
</evidence>
<dbReference type="InterPro" id="IPR043781">
    <property type="entry name" value="DUF5723"/>
</dbReference>
<dbReference type="Gene3D" id="4.10.1080.10">
    <property type="entry name" value="TSP type-3 repeat"/>
    <property type="match status" value="1"/>
</dbReference>
<dbReference type="PANTHER" id="PTHR30329:SF21">
    <property type="entry name" value="LIPOPROTEIN YIAD-RELATED"/>
    <property type="match status" value="1"/>
</dbReference>
<feature type="compositionally biased region" description="Basic and acidic residues" evidence="6">
    <location>
        <begin position="503"/>
        <end position="530"/>
    </location>
</feature>
<dbReference type="InterPro" id="IPR003367">
    <property type="entry name" value="Thrombospondin_3-like_rpt"/>
</dbReference>
<organism evidence="8 9">
    <name type="scientific">Flagellimonas pacifica</name>
    <dbReference type="NCBI Taxonomy" id="1247520"/>
    <lineage>
        <taxon>Bacteria</taxon>
        <taxon>Pseudomonadati</taxon>
        <taxon>Bacteroidota</taxon>
        <taxon>Flavobacteriia</taxon>
        <taxon>Flavobacteriales</taxon>
        <taxon>Flavobacteriaceae</taxon>
        <taxon>Flagellimonas</taxon>
    </lineage>
</organism>
<evidence type="ECO:0000256" key="1">
    <source>
        <dbReference type="ARBA" id="ARBA00004442"/>
    </source>
</evidence>
<sequence>MLVTGLLLSITITRSQSYTGYLADNYSGVHGVLSNPASIADSRLKLDINLIGTSLFFGNDYIGINLSDAFKDFDETFDNAKKEPSDSNFLSSNIDVLGPSVMFGLNDKSSIAIFTRARMFFNINDVNGNTLEREGGYNEDEDFFIDESNVSGALNLWSELGATYARTLLDQEQHFLKGGITAKLLVGFHNAYIKGSDVTVNYEADSRLATTTGTLVHGQDVSGDRADFSFDGAFGIGTDIGLIYEWRPNHEEYKTLDKDGKTIINKGVNKYKLKFGVSITDIGKIKNNDGEQGSYNLNTTQSIDNFEGDDLKDALNDNFELTSPLTKSANSALPTALHTNMDWNINSKFYVNLNTDFSLVHRNNLNTNSVRNSLSISPRYERTWFSINSPMSLVQDIGLQWGLGFRAGPIYIGSGSVMTNLLGQTSKSLDLYAGLKIPVYQNKLRDKDQDGITDKEDGCPDTPGPVENSGCPWDDTDQDGIYDKDDQCPNEAGPKENNGCPWKDSDGDGVLDKDDQCPEEIGKPENKGCPDTDNDGILDKDDRCPKIAGPKENKGCPDTDGDTLVDIDDACPKIAGPVENNGCPVVTEEVQKQLNNYAKTILFDTGKSTIKPESLSVMVDIIQILNEYPNAKFMVEGHTDSVGSNATNQNLSERRANAVREFLVNEGIAQNRLTSVGYGEDKPIASNNTRSGRKQNRRVEINLIK</sequence>
<dbReference type="InterPro" id="IPR050330">
    <property type="entry name" value="Bact_OuterMem_StrucFunc"/>
</dbReference>
<dbReference type="PROSITE" id="PS51123">
    <property type="entry name" value="OMPA_2"/>
    <property type="match status" value="1"/>
</dbReference>
<dbReference type="Proteomes" id="UP000219048">
    <property type="component" value="Unassembled WGS sequence"/>
</dbReference>
<evidence type="ECO:0000256" key="6">
    <source>
        <dbReference type="SAM" id="MobiDB-lite"/>
    </source>
</evidence>
<dbReference type="SUPFAM" id="SSF103088">
    <property type="entry name" value="OmpA-like"/>
    <property type="match status" value="1"/>
</dbReference>
<dbReference type="InterPro" id="IPR036737">
    <property type="entry name" value="OmpA-like_sf"/>
</dbReference>
<dbReference type="PRINTS" id="PR01021">
    <property type="entry name" value="OMPADOMAIN"/>
</dbReference>
<keyword evidence="4" id="KW-0998">Cell outer membrane</keyword>
<dbReference type="InterPro" id="IPR028974">
    <property type="entry name" value="TSP_type-3_rpt"/>
</dbReference>
<dbReference type="Gene3D" id="3.30.1330.60">
    <property type="entry name" value="OmpA-like domain"/>
    <property type="match status" value="1"/>
</dbReference>
<accession>A0A285N0A7</accession>
<comment type="subcellular location">
    <subcellularLocation>
        <location evidence="1">Cell outer membrane</location>
    </subcellularLocation>
</comment>
<feature type="compositionally biased region" description="Basic and acidic residues" evidence="6">
    <location>
        <begin position="446"/>
        <end position="458"/>
    </location>
</feature>
<dbReference type="SUPFAM" id="SSF103647">
    <property type="entry name" value="TSP type-3 repeat"/>
    <property type="match status" value="2"/>
</dbReference>
<evidence type="ECO:0000313" key="9">
    <source>
        <dbReference type="Proteomes" id="UP000219048"/>
    </source>
</evidence>
<dbReference type="CDD" id="cd07185">
    <property type="entry name" value="OmpA_C-like"/>
    <property type="match status" value="1"/>
</dbReference>
<dbReference type="Pfam" id="PF02412">
    <property type="entry name" value="TSP_3"/>
    <property type="match status" value="2"/>
</dbReference>
<dbReference type="PANTHER" id="PTHR30329">
    <property type="entry name" value="STATOR ELEMENT OF FLAGELLAR MOTOR COMPLEX"/>
    <property type="match status" value="1"/>
</dbReference>
<dbReference type="GO" id="GO:0007155">
    <property type="term" value="P:cell adhesion"/>
    <property type="evidence" value="ECO:0007669"/>
    <property type="project" value="InterPro"/>
</dbReference>
<dbReference type="AlphaFoldDB" id="A0A285N0A7"/>
<dbReference type="EMBL" id="OBEH01000005">
    <property type="protein sequence ID" value="SNZ01191.1"/>
    <property type="molecule type" value="Genomic_DNA"/>
</dbReference>
<dbReference type="InterPro" id="IPR006664">
    <property type="entry name" value="OMP_bac"/>
</dbReference>
<feature type="region of interest" description="Disordered" evidence="6">
    <location>
        <begin position="446"/>
        <end position="538"/>
    </location>
</feature>
<reference evidence="9" key="1">
    <citation type="submission" date="2017-09" db="EMBL/GenBank/DDBJ databases">
        <authorList>
            <person name="Varghese N."/>
            <person name="Submissions S."/>
        </authorList>
    </citation>
    <scope>NUCLEOTIDE SEQUENCE [LARGE SCALE GENOMIC DNA]</scope>
    <source>
        <strain evidence="9">DSM 25885</strain>
    </source>
</reference>
<keyword evidence="3 5" id="KW-0472">Membrane</keyword>
<dbReference type="Pfam" id="PF00691">
    <property type="entry name" value="OmpA"/>
    <property type="match status" value="1"/>
</dbReference>
<evidence type="ECO:0000259" key="7">
    <source>
        <dbReference type="PROSITE" id="PS51123"/>
    </source>
</evidence>
<evidence type="ECO:0000313" key="8">
    <source>
        <dbReference type="EMBL" id="SNZ01191.1"/>
    </source>
</evidence>
<keyword evidence="2" id="KW-0732">Signal</keyword>
<keyword evidence="9" id="KW-1185">Reference proteome</keyword>